<dbReference type="Proteomes" id="UP000468864">
    <property type="component" value="Unassembled WGS sequence"/>
</dbReference>
<organism evidence="1 2">
    <name type="scientific">Rhizobium laguerreae</name>
    <dbReference type="NCBI Taxonomy" id="1076926"/>
    <lineage>
        <taxon>Bacteria</taxon>
        <taxon>Pseudomonadati</taxon>
        <taxon>Pseudomonadota</taxon>
        <taxon>Alphaproteobacteria</taxon>
        <taxon>Hyphomicrobiales</taxon>
        <taxon>Rhizobiaceae</taxon>
        <taxon>Rhizobium/Agrobacterium group</taxon>
        <taxon>Rhizobium</taxon>
    </lineage>
</organism>
<gene>
    <name evidence="1" type="ORF">GR206_28115</name>
</gene>
<dbReference type="RefSeq" id="WP_163882443.1">
    <property type="nucleotide sequence ID" value="NZ_WUEP01000028.1"/>
</dbReference>
<proteinExistence type="predicted"/>
<reference evidence="1 2" key="1">
    <citation type="submission" date="2019-12" db="EMBL/GenBank/DDBJ databases">
        <title>Rhizobium genotypes associated with high levels of biological nitrogen fixation by grain legumes in a temperate-maritime cropping system.</title>
        <authorList>
            <person name="Maluk M."/>
            <person name="Francesc Ferrando Molina F."/>
            <person name="Lopez Del Egido L."/>
            <person name="Lafos M."/>
            <person name="Langarica-Fuentes A."/>
            <person name="Gebre Yohannes G."/>
            <person name="Young M.W."/>
            <person name="Martin P."/>
            <person name="Gantlett R."/>
            <person name="Kenicer G."/>
            <person name="Hawes C."/>
            <person name="Begg G.S."/>
            <person name="Quilliam R.S."/>
            <person name="Squire G.R."/>
            <person name="Poole P.S."/>
            <person name="Young P.W."/>
            <person name="Iannetta P.M."/>
            <person name="James E.K."/>
        </authorList>
    </citation>
    <scope>NUCLEOTIDE SEQUENCE [LARGE SCALE GENOMIC DNA]</scope>
    <source>
        <strain evidence="1 2">JHI2449</strain>
    </source>
</reference>
<name>A0A6N9ZNK4_9HYPH</name>
<sequence length="65" mass="7619">MRIAKNNSDFIYKDHGMLPRWRRNQRYLMRRDCLKAELGRRYALAGKPLPITLAVATMKGSNPEK</sequence>
<comment type="caution">
    <text evidence="1">The sequence shown here is derived from an EMBL/GenBank/DDBJ whole genome shotgun (WGS) entry which is preliminary data.</text>
</comment>
<evidence type="ECO:0000313" key="1">
    <source>
        <dbReference type="EMBL" id="NEH94836.1"/>
    </source>
</evidence>
<accession>A0A6N9ZNK4</accession>
<evidence type="ECO:0000313" key="2">
    <source>
        <dbReference type="Proteomes" id="UP000468864"/>
    </source>
</evidence>
<protein>
    <submittedName>
        <fullName evidence="1">Uncharacterized protein</fullName>
    </submittedName>
</protein>
<dbReference type="EMBL" id="WUEP01000028">
    <property type="protein sequence ID" value="NEH94836.1"/>
    <property type="molecule type" value="Genomic_DNA"/>
</dbReference>
<dbReference type="AlphaFoldDB" id="A0A6N9ZNK4"/>